<name>A0A9K3HNN1_HELAN</name>
<comment type="caution">
    <text evidence="2">The sequence shown here is derived from an EMBL/GenBank/DDBJ whole genome shotgun (WGS) entry which is preliminary data.</text>
</comment>
<gene>
    <name evidence="2" type="ORF">HanXRQr2_Chr11g0484611</name>
</gene>
<evidence type="ECO:0000313" key="3">
    <source>
        <dbReference type="Proteomes" id="UP000215914"/>
    </source>
</evidence>
<evidence type="ECO:0000313" key="2">
    <source>
        <dbReference type="EMBL" id="KAF5781516.1"/>
    </source>
</evidence>
<sequence length="100" mass="10893">MFALDFIKSAVTSDVVFGDAEATSGEDVVVRGTEHRFEGSGYVNVPNVKGFTKVGASQASIRCLTRRMLKRVELPSAFEPVEPSDDIEDSDDPEVRVEGK</sequence>
<dbReference type="EMBL" id="MNCJ02000326">
    <property type="protein sequence ID" value="KAF5781516.1"/>
    <property type="molecule type" value="Genomic_DNA"/>
</dbReference>
<feature type="compositionally biased region" description="Acidic residues" evidence="1">
    <location>
        <begin position="82"/>
        <end position="92"/>
    </location>
</feature>
<dbReference type="Proteomes" id="UP000215914">
    <property type="component" value="Unassembled WGS sequence"/>
</dbReference>
<dbReference type="AlphaFoldDB" id="A0A9K3HNN1"/>
<accession>A0A9K3HNN1</accession>
<reference evidence="2" key="1">
    <citation type="journal article" date="2017" name="Nature">
        <title>The sunflower genome provides insights into oil metabolism, flowering and Asterid evolution.</title>
        <authorList>
            <person name="Badouin H."/>
            <person name="Gouzy J."/>
            <person name="Grassa C.J."/>
            <person name="Murat F."/>
            <person name="Staton S.E."/>
            <person name="Cottret L."/>
            <person name="Lelandais-Briere C."/>
            <person name="Owens G.L."/>
            <person name="Carrere S."/>
            <person name="Mayjonade B."/>
            <person name="Legrand L."/>
            <person name="Gill N."/>
            <person name="Kane N.C."/>
            <person name="Bowers J.E."/>
            <person name="Hubner S."/>
            <person name="Bellec A."/>
            <person name="Berard A."/>
            <person name="Berges H."/>
            <person name="Blanchet N."/>
            <person name="Boniface M.C."/>
            <person name="Brunel D."/>
            <person name="Catrice O."/>
            <person name="Chaidir N."/>
            <person name="Claudel C."/>
            <person name="Donnadieu C."/>
            <person name="Faraut T."/>
            <person name="Fievet G."/>
            <person name="Helmstetter N."/>
            <person name="King M."/>
            <person name="Knapp S.J."/>
            <person name="Lai Z."/>
            <person name="Le Paslier M.C."/>
            <person name="Lippi Y."/>
            <person name="Lorenzon L."/>
            <person name="Mandel J.R."/>
            <person name="Marage G."/>
            <person name="Marchand G."/>
            <person name="Marquand E."/>
            <person name="Bret-Mestries E."/>
            <person name="Morien E."/>
            <person name="Nambeesan S."/>
            <person name="Nguyen T."/>
            <person name="Pegot-Espagnet P."/>
            <person name="Pouilly N."/>
            <person name="Raftis F."/>
            <person name="Sallet E."/>
            <person name="Schiex T."/>
            <person name="Thomas J."/>
            <person name="Vandecasteele C."/>
            <person name="Vares D."/>
            <person name="Vear F."/>
            <person name="Vautrin S."/>
            <person name="Crespi M."/>
            <person name="Mangin B."/>
            <person name="Burke J.M."/>
            <person name="Salse J."/>
            <person name="Munos S."/>
            <person name="Vincourt P."/>
            <person name="Rieseberg L.H."/>
            <person name="Langlade N.B."/>
        </authorList>
    </citation>
    <scope>NUCLEOTIDE SEQUENCE</scope>
    <source>
        <tissue evidence="2">Leaves</tissue>
    </source>
</reference>
<organism evidence="2 3">
    <name type="scientific">Helianthus annuus</name>
    <name type="common">Common sunflower</name>
    <dbReference type="NCBI Taxonomy" id="4232"/>
    <lineage>
        <taxon>Eukaryota</taxon>
        <taxon>Viridiplantae</taxon>
        <taxon>Streptophyta</taxon>
        <taxon>Embryophyta</taxon>
        <taxon>Tracheophyta</taxon>
        <taxon>Spermatophyta</taxon>
        <taxon>Magnoliopsida</taxon>
        <taxon>eudicotyledons</taxon>
        <taxon>Gunneridae</taxon>
        <taxon>Pentapetalae</taxon>
        <taxon>asterids</taxon>
        <taxon>campanulids</taxon>
        <taxon>Asterales</taxon>
        <taxon>Asteraceae</taxon>
        <taxon>Asteroideae</taxon>
        <taxon>Heliantheae alliance</taxon>
        <taxon>Heliantheae</taxon>
        <taxon>Helianthus</taxon>
    </lineage>
</organism>
<keyword evidence="3" id="KW-1185">Reference proteome</keyword>
<evidence type="ECO:0000256" key="1">
    <source>
        <dbReference type="SAM" id="MobiDB-lite"/>
    </source>
</evidence>
<dbReference type="Gramene" id="mRNA:HanXRQr2_Chr11g0484611">
    <property type="protein sequence ID" value="CDS:HanXRQr2_Chr11g0484611.1"/>
    <property type="gene ID" value="HanXRQr2_Chr11g0484611"/>
</dbReference>
<reference evidence="2" key="2">
    <citation type="submission" date="2020-06" db="EMBL/GenBank/DDBJ databases">
        <title>Helianthus annuus Genome sequencing and assembly Release 2.</title>
        <authorList>
            <person name="Gouzy J."/>
            <person name="Langlade N."/>
            <person name="Munos S."/>
        </authorList>
    </citation>
    <scope>NUCLEOTIDE SEQUENCE</scope>
    <source>
        <tissue evidence="2">Leaves</tissue>
    </source>
</reference>
<protein>
    <submittedName>
        <fullName evidence="2">Uncharacterized protein</fullName>
    </submittedName>
</protein>
<proteinExistence type="predicted"/>
<feature type="region of interest" description="Disordered" evidence="1">
    <location>
        <begin position="79"/>
        <end position="100"/>
    </location>
</feature>